<dbReference type="RefSeq" id="WP_071718523.1">
    <property type="nucleotide sequence ID" value="NZ_CBCSHB010000011.1"/>
</dbReference>
<dbReference type="EMBL" id="MAOI01000065">
    <property type="protein sequence ID" value="OJD80807.1"/>
    <property type="molecule type" value="Genomic_DNA"/>
</dbReference>
<evidence type="ECO:0000313" key="2">
    <source>
        <dbReference type="EMBL" id="OJD80807.1"/>
    </source>
</evidence>
<protein>
    <submittedName>
        <fullName evidence="2">1,3-beta-glucan synthase regulator</fullName>
    </submittedName>
</protein>
<sequence length="142" mass="15812">MNIIKNSNEVFVLETQEPPATKEAIQELKKFSLIDVPADYLEIIQQSTNAEFNVNNEMYIRIWGPVDCIEINEAHNIQKYIPNSLAIGDDEGGKALLYAGGNEGFGLYIVEFGNLDIEEAIKISHSLKTLLVDGMGVEKLLL</sequence>
<dbReference type="GeneID" id="87591797"/>
<evidence type="ECO:0000313" key="3">
    <source>
        <dbReference type="Proteomes" id="UP000182788"/>
    </source>
</evidence>
<dbReference type="InterPro" id="IPR037883">
    <property type="entry name" value="Knr4/Smi1-like_sf"/>
</dbReference>
<comment type="caution">
    <text evidence="2">The sequence shown here is derived from an EMBL/GenBank/DDBJ whole genome shotgun (WGS) entry which is preliminary data.</text>
</comment>
<dbReference type="SUPFAM" id="SSF160631">
    <property type="entry name" value="SMI1/KNR4-like"/>
    <property type="match status" value="1"/>
</dbReference>
<dbReference type="Pfam" id="PF09346">
    <property type="entry name" value="SMI1_KNR4"/>
    <property type="match status" value="1"/>
</dbReference>
<organism evidence="2 3">
    <name type="scientific">Bacillus paramycoides</name>
    <dbReference type="NCBI Taxonomy" id="2026194"/>
    <lineage>
        <taxon>Bacteria</taxon>
        <taxon>Bacillati</taxon>
        <taxon>Bacillota</taxon>
        <taxon>Bacilli</taxon>
        <taxon>Bacillales</taxon>
        <taxon>Bacillaceae</taxon>
        <taxon>Bacillus</taxon>
        <taxon>Bacillus cereus group</taxon>
    </lineage>
</organism>
<dbReference type="Proteomes" id="UP000182788">
    <property type="component" value="Unassembled WGS sequence"/>
</dbReference>
<evidence type="ECO:0000259" key="1">
    <source>
        <dbReference type="Pfam" id="PF09346"/>
    </source>
</evidence>
<proteinExistence type="predicted"/>
<gene>
    <name evidence="2" type="ORF">BAU28_10075</name>
</gene>
<dbReference type="AlphaFoldDB" id="A0A1J9VWM8"/>
<dbReference type="InterPro" id="IPR018958">
    <property type="entry name" value="Knr4/Smi1-like_dom"/>
</dbReference>
<accession>A0A1J9VWM8</accession>
<reference evidence="2 3" key="1">
    <citation type="submission" date="2016-06" db="EMBL/GenBank/DDBJ databases">
        <title>First insights into the genetic diversity and population structure of in the Bacillus cereus group bacteria from diverse marine environments.</title>
        <authorList>
            <person name="Liu Y."/>
            <person name="Lai Q."/>
            <person name="Shao Z."/>
        </authorList>
    </citation>
    <scope>NUCLEOTIDE SEQUENCE [LARGE SCALE GENOMIC DNA]</scope>
    <source>
        <strain evidence="2 3">NH24A2</strain>
    </source>
</reference>
<dbReference type="Gene3D" id="3.40.1580.10">
    <property type="entry name" value="SMI1/KNR4-like"/>
    <property type="match status" value="1"/>
</dbReference>
<feature type="domain" description="Knr4/Smi1-like" evidence="1">
    <location>
        <begin position="19"/>
        <end position="131"/>
    </location>
</feature>
<name>A0A1J9VWM8_9BACI</name>